<feature type="region of interest" description="Disordered" evidence="4">
    <location>
        <begin position="942"/>
        <end position="978"/>
    </location>
</feature>
<dbReference type="EMBL" id="CAVLGL010000035">
    <property type="protein sequence ID" value="CAK1582392.1"/>
    <property type="molecule type" value="Genomic_DNA"/>
</dbReference>
<comment type="caution">
    <text evidence="6">The sequence shown here is derived from an EMBL/GenBank/DDBJ whole genome shotgun (WGS) entry which is preliminary data.</text>
</comment>
<evidence type="ECO:0000313" key="6">
    <source>
        <dbReference type="EMBL" id="CAK1582392.1"/>
    </source>
</evidence>
<dbReference type="PROSITE" id="PS50184">
    <property type="entry name" value="VWFC_2"/>
    <property type="match status" value="1"/>
</dbReference>
<evidence type="ECO:0000256" key="3">
    <source>
        <dbReference type="ARBA" id="ARBA00022729"/>
    </source>
</evidence>
<evidence type="ECO:0000256" key="1">
    <source>
        <dbReference type="ARBA" id="ARBA00004613"/>
    </source>
</evidence>
<dbReference type="InterPro" id="IPR001007">
    <property type="entry name" value="VWF_dom"/>
</dbReference>
<dbReference type="PANTHER" id="PTHR46698:SF3">
    <property type="entry name" value="TENECTIN ISOFORM 1-RELATED"/>
    <property type="match status" value="1"/>
</dbReference>
<feature type="region of interest" description="Disordered" evidence="4">
    <location>
        <begin position="1002"/>
        <end position="1030"/>
    </location>
</feature>
<keyword evidence="3" id="KW-0732">Signal</keyword>
<dbReference type="PANTHER" id="PTHR46698">
    <property type="entry name" value="CROSSVEINLESS 2"/>
    <property type="match status" value="1"/>
</dbReference>
<dbReference type="SUPFAM" id="SSF57603">
    <property type="entry name" value="FnI-like domain"/>
    <property type="match status" value="3"/>
</dbReference>
<feature type="compositionally biased region" description="Polar residues" evidence="4">
    <location>
        <begin position="885"/>
        <end position="900"/>
    </location>
</feature>
<dbReference type="Gene3D" id="6.20.200.20">
    <property type="match status" value="2"/>
</dbReference>
<feature type="compositionally biased region" description="Polar residues" evidence="4">
    <location>
        <begin position="947"/>
        <end position="958"/>
    </location>
</feature>
<keyword evidence="7" id="KW-1185">Reference proteome</keyword>
<evidence type="ECO:0000256" key="2">
    <source>
        <dbReference type="ARBA" id="ARBA00022525"/>
    </source>
</evidence>
<accession>A0AAV1KKR3</accession>
<feature type="domain" description="VWFC" evidence="5">
    <location>
        <begin position="133"/>
        <end position="195"/>
    </location>
</feature>
<evidence type="ECO:0000313" key="7">
    <source>
        <dbReference type="Proteomes" id="UP001314205"/>
    </source>
</evidence>
<name>A0AAV1KKR3_9NEOP</name>
<dbReference type="AlphaFoldDB" id="A0AAV1KKR3"/>
<dbReference type="SMART" id="SM00215">
    <property type="entry name" value="VWC_out"/>
    <property type="match status" value="3"/>
</dbReference>
<evidence type="ECO:0000256" key="4">
    <source>
        <dbReference type="SAM" id="MobiDB-lite"/>
    </source>
</evidence>
<reference evidence="6 7" key="1">
    <citation type="submission" date="2023-11" db="EMBL/GenBank/DDBJ databases">
        <authorList>
            <person name="Hedman E."/>
            <person name="Englund M."/>
            <person name="Stromberg M."/>
            <person name="Nyberg Akerstrom W."/>
            <person name="Nylinder S."/>
            <person name="Jareborg N."/>
            <person name="Kallberg Y."/>
            <person name="Kronander E."/>
        </authorList>
    </citation>
    <scope>NUCLEOTIDE SEQUENCE [LARGE SCALE GENOMIC DNA]</scope>
</reference>
<sequence>MIETRQGDKRAHRPPDETNQDDAHRDRSRALEGASLSSHCQYEGRWYADGAVVTTREMCLRCQCVRGAISCRRRACAPLPEPPPAQCHTLHRKGVCCPELHCRDGAITMERGASARFETEHPDIASSNGHVFPVCVEGGTAYAAGSAMSSNTACEQCFCLGGTRRCVRPKCLPPPDGCRARPAPGVCCPQKYYCDHVSTKPPDERHLHDCNVEGKWVMEGERVVSKSNANCSHCFCLRGSVRCQPLACAPPLLGCKPLLAPGQCCPHQYQCDHQQRRGLPGFHLQPIIDNALISIRNQDRSLHDEMSDVNETTTILSTTETDETTPTITTVNKDLITTTKVKRKTSDTPVSYSTSEKAIENVTTTTMQTTPKTIETTERTTTLETEATTEMSYEDEITEQPDGTIKIMINGTINCTAELSSTTITLNSTENNDTEKYVVMSDIQPRIPNTMPTLETHTYNPNDIITEKNYNEDFDDNESFTINVTSSLNSSVRTNPTRSTIVTSTTTPVSIEVNDALNISKKTKEDYDYSNYDKPTLPPSLPNLKIIPFVAADAVVDDDISSKESLTYPSLERQDKYPVYYPSIGSKEIPYATRREDFYNPTQFPIFLSKKVEPHQYPLSVHEVDITNEYPSITSDIVTALHEYTVTGSAGNVPQGNKAVTKVPNPSTKFELETPAVNLFSPPMETEGGFIPKGPSIIDDYYGVYPSTPASSIIPHLTTSMQLDTVKGDCVSGDGRRVLEGESINLACSVCTCAWGDLHCSQRPCHNPPGCKRRSSSSSSTDLCCGDLICNEGNKTTPAPIYMSTRSVQATLNKTKISLDNMTELLTEVPLSENDTIISHIITTTSQPNIAYNYSSTLINRTVQAEETEMKVETNSIEKNIASTPTTIVDESDAHSNNSQEYDDDDDDEGFSFGSVLKLLLSDSYETTTTSAVQSTPLKKLPVPIPINSTPRPSTNRQPVTTTTPVTHHPQYMPPKVQQPQNTINRIDHLVLGEATAIRKTTPRPVPVPFKPIGTRKPPPFRRPVTQKSTVASNPVEVTKKSEFGQYTSGPQESHRRTSFNSLGGLGPGLLKLAGCNIYGQMYRVERIITELSTPCQECRCTEIGVQCRPLSC</sequence>
<comment type="subcellular location">
    <subcellularLocation>
        <location evidence="1">Secreted</location>
    </subcellularLocation>
</comment>
<gene>
    <name evidence="6" type="ORF">PARMNEM_LOCUS3926</name>
</gene>
<evidence type="ECO:0000259" key="5">
    <source>
        <dbReference type="PROSITE" id="PS50184"/>
    </source>
</evidence>
<organism evidence="6 7">
    <name type="scientific">Parnassius mnemosyne</name>
    <name type="common">clouded apollo</name>
    <dbReference type="NCBI Taxonomy" id="213953"/>
    <lineage>
        <taxon>Eukaryota</taxon>
        <taxon>Metazoa</taxon>
        <taxon>Ecdysozoa</taxon>
        <taxon>Arthropoda</taxon>
        <taxon>Hexapoda</taxon>
        <taxon>Insecta</taxon>
        <taxon>Pterygota</taxon>
        <taxon>Neoptera</taxon>
        <taxon>Endopterygota</taxon>
        <taxon>Lepidoptera</taxon>
        <taxon>Glossata</taxon>
        <taxon>Ditrysia</taxon>
        <taxon>Papilionoidea</taxon>
        <taxon>Papilionidae</taxon>
        <taxon>Parnassiinae</taxon>
        <taxon>Parnassini</taxon>
        <taxon>Parnassius</taxon>
        <taxon>Driopa</taxon>
    </lineage>
</organism>
<feature type="region of interest" description="Disordered" evidence="4">
    <location>
        <begin position="1"/>
        <end position="30"/>
    </location>
</feature>
<dbReference type="SMART" id="SM00214">
    <property type="entry name" value="VWC"/>
    <property type="match status" value="4"/>
</dbReference>
<protein>
    <recommendedName>
        <fullName evidence="5">VWFC domain-containing protein</fullName>
    </recommendedName>
</protein>
<feature type="compositionally biased region" description="Low complexity" evidence="4">
    <location>
        <begin position="959"/>
        <end position="970"/>
    </location>
</feature>
<keyword evidence="2" id="KW-0964">Secreted</keyword>
<dbReference type="GO" id="GO:0005576">
    <property type="term" value="C:extracellular region"/>
    <property type="evidence" value="ECO:0007669"/>
    <property type="project" value="UniProtKB-SubCell"/>
</dbReference>
<dbReference type="Proteomes" id="UP001314205">
    <property type="component" value="Unassembled WGS sequence"/>
</dbReference>
<proteinExistence type="predicted"/>
<feature type="region of interest" description="Disordered" evidence="4">
    <location>
        <begin position="885"/>
        <end position="909"/>
    </location>
</feature>
<dbReference type="InterPro" id="IPR052424">
    <property type="entry name" value="Kielin_Chordin-BMP_Reg"/>
</dbReference>